<dbReference type="Gene3D" id="2.30.30.230">
    <property type="entry name" value="Fumarylacetoacetase, N-terminal domain"/>
    <property type="match status" value="1"/>
</dbReference>
<evidence type="ECO:0000256" key="6">
    <source>
        <dbReference type="ARBA" id="ARBA00022801"/>
    </source>
</evidence>
<evidence type="ECO:0000313" key="14">
    <source>
        <dbReference type="Proteomes" id="UP001596337"/>
    </source>
</evidence>
<dbReference type="Pfam" id="PF09298">
    <property type="entry name" value="FAA_hydrolase_N"/>
    <property type="match status" value="1"/>
</dbReference>
<evidence type="ECO:0000256" key="10">
    <source>
        <dbReference type="ARBA" id="ARBA00023232"/>
    </source>
</evidence>
<keyword evidence="5" id="KW-0479">Metal-binding</keyword>
<evidence type="ECO:0000259" key="11">
    <source>
        <dbReference type="Pfam" id="PF01557"/>
    </source>
</evidence>
<keyword evidence="8" id="KW-0460">Magnesium</keyword>
<dbReference type="InterPro" id="IPR036663">
    <property type="entry name" value="Fumarylacetoacetase_C_sf"/>
</dbReference>
<sequence length="410" mass="43962">MDETHNGDTWFDIPPGSEFGVANLPFGVYSRTEDGPRKIGVAIGDSVLDVAAIAAAEGEDFAPLLAAEVLNPLLAAGRPTWRAVRERITTWLRDPAHRPMVLAHRLDRAGLHLHLPFEVADYVDFYASEHHARNVGSIFRPDSAALPPNWKHLPIGYHGRAGTVVASGQPVVRPCGQRKQTGEDAPSFGATRKLDIEAEVGFVVGTPSAFGEPVPIERFADHVFGVCLVNDWSARDIQAWEYVPLGPFLGKSFATSVSPWVVPLDALGHARLPSPPQDPAPPSYLMPDADWGLDIAMEVRLNGHVISRPPFGSMYWSAAQQLAHMTVNGASLRTGDFYASGTVSGPEPDERGSLLELTWDATEPLLLGDGTHRAYLNDGDVVTISASAPGPAGTRIGFGEVTGQVLPATA</sequence>
<evidence type="ECO:0000256" key="8">
    <source>
        <dbReference type="ARBA" id="ARBA00022842"/>
    </source>
</evidence>
<comment type="cofactor">
    <cofactor evidence="1">
        <name>Ca(2+)</name>
        <dbReference type="ChEBI" id="CHEBI:29108"/>
    </cofactor>
</comment>
<dbReference type="PANTHER" id="PTHR43069:SF2">
    <property type="entry name" value="FUMARYLACETOACETASE"/>
    <property type="match status" value="1"/>
</dbReference>
<dbReference type="PANTHER" id="PTHR43069">
    <property type="entry name" value="FUMARYLACETOACETASE"/>
    <property type="match status" value="1"/>
</dbReference>
<dbReference type="RefSeq" id="WP_345398436.1">
    <property type="nucleotide sequence ID" value="NZ_BAABLA010000028.1"/>
</dbReference>
<keyword evidence="9" id="KW-0828">Tyrosine catabolism</keyword>
<comment type="cofactor">
    <cofactor evidence="2">
        <name>Mg(2+)</name>
        <dbReference type="ChEBI" id="CHEBI:18420"/>
    </cofactor>
</comment>
<gene>
    <name evidence="13" type="primary">fahA</name>
    <name evidence="13" type="ORF">ACFQGD_14500</name>
</gene>
<dbReference type="SUPFAM" id="SSF56529">
    <property type="entry name" value="FAH"/>
    <property type="match status" value="1"/>
</dbReference>
<organism evidence="13 14">
    <name type="scientific">Haloechinothrix salitolerans</name>
    <dbReference type="NCBI Taxonomy" id="926830"/>
    <lineage>
        <taxon>Bacteria</taxon>
        <taxon>Bacillati</taxon>
        <taxon>Actinomycetota</taxon>
        <taxon>Actinomycetes</taxon>
        <taxon>Pseudonocardiales</taxon>
        <taxon>Pseudonocardiaceae</taxon>
        <taxon>Haloechinothrix</taxon>
    </lineage>
</organism>
<dbReference type="InterPro" id="IPR015377">
    <property type="entry name" value="Fumarylacetoacetase_N"/>
</dbReference>
<dbReference type="Proteomes" id="UP001596337">
    <property type="component" value="Unassembled WGS sequence"/>
</dbReference>
<comment type="pathway">
    <text evidence="3">Amino-acid degradation; L-phenylalanine degradation; acetoacetate and fumarate from L-phenylalanine: step 6/6.</text>
</comment>
<feature type="domain" description="Fumarylacetoacetase-like C-terminal" evidence="11">
    <location>
        <begin position="123"/>
        <end position="405"/>
    </location>
</feature>
<keyword evidence="10" id="KW-0585">Phenylalanine catabolism</keyword>
<keyword evidence="14" id="KW-1185">Reference proteome</keyword>
<proteinExistence type="predicted"/>
<dbReference type="InterPro" id="IPR011234">
    <property type="entry name" value="Fumarylacetoacetase-like_C"/>
</dbReference>
<dbReference type="NCBIfam" id="TIGR01266">
    <property type="entry name" value="fum_ac_acetase"/>
    <property type="match status" value="1"/>
</dbReference>
<accession>A0ABW2BZ31</accession>
<dbReference type="Pfam" id="PF01557">
    <property type="entry name" value="FAA_hydrolase"/>
    <property type="match status" value="1"/>
</dbReference>
<evidence type="ECO:0000256" key="9">
    <source>
        <dbReference type="ARBA" id="ARBA00022878"/>
    </source>
</evidence>
<protein>
    <recommendedName>
        <fullName evidence="4">fumarylacetoacetase</fullName>
        <ecNumber evidence="4">3.7.1.2</ecNumber>
    </recommendedName>
</protein>
<evidence type="ECO:0000259" key="12">
    <source>
        <dbReference type="Pfam" id="PF09298"/>
    </source>
</evidence>
<evidence type="ECO:0000256" key="5">
    <source>
        <dbReference type="ARBA" id="ARBA00022723"/>
    </source>
</evidence>
<evidence type="ECO:0000256" key="7">
    <source>
        <dbReference type="ARBA" id="ARBA00022837"/>
    </source>
</evidence>
<evidence type="ECO:0000256" key="2">
    <source>
        <dbReference type="ARBA" id="ARBA00001946"/>
    </source>
</evidence>
<keyword evidence="6 13" id="KW-0378">Hydrolase</keyword>
<dbReference type="Gene3D" id="3.90.850.10">
    <property type="entry name" value="Fumarylacetoacetase-like, C-terminal domain"/>
    <property type="match status" value="1"/>
</dbReference>
<dbReference type="InterPro" id="IPR036462">
    <property type="entry name" value="Fumarylacetoacetase_N_sf"/>
</dbReference>
<dbReference type="SUPFAM" id="SSF63433">
    <property type="entry name" value="Fumarylacetoacetate hydrolase, FAH, N-terminal domain"/>
    <property type="match status" value="1"/>
</dbReference>
<dbReference type="EMBL" id="JBHSXX010000001">
    <property type="protein sequence ID" value="MFC6868351.1"/>
    <property type="molecule type" value="Genomic_DNA"/>
</dbReference>
<keyword evidence="7" id="KW-0106">Calcium</keyword>
<comment type="caution">
    <text evidence="13">The sequence shown here is derived from an EMBL/GenBank/DDBJ whole genome shotgun (WGS) entry which is preliminary data.</text>
</comment>
<evidence type="ECO:0000313" key="13">
    <source>
        <dbReference type="EMBL" id="MFC6868351.1"/>
    </source>
</evidence>
<dbReference type="GO" id="GO:0004334">
    <property type="term" value="F:fumarylacetoacetase activity"/>
    <property type="evidence" value="ECO:0007669"/>
    <property type="project" value="UniProtKB-EC"/>
</dbReference>
<evidence type="ECO:0000256" key="4">
    <source>
        <dbReference type="ARBA" id="ARBA00012094"/>
    </source>
</evidence>
<evidence type="ECO:0000256" key="1">
    <source>
        <dbReference type="ARBA" id="ARBA00001913"/>
    </source>
</evidence>
<reference evidence="14" key="1">
    <citation type="journal article" date="2019" name="Int. J. Syst. Evol. Microbiol.">
        <title>The Global Catalogue of Microorganisms (GCM) 10K type strain sequencing project: providing services to taxonomists for standard genome sequencing and annotation.</title>
        <authorList>
            <consortium name="The Broad Institute Genomics Platform"/>
            <consortium name="The Broad Institute Genome Sequencing Center for Infectious Disease"/>
            <person name="Wu L."/>
            <person name="Ma J."/>
        </authorList>
    </citation>
    <scope>NUCLEOTIDE SEQUENCE [LARGE SCALE GENOMIC DNA]</scope>
    <source>
        <strain evidence="14">KCTC 32255</strain>
    </source>
</reference>
<evidence type="ECO:0000256" key="3">
    <source>
        <dbReference type="ARBA" id="ARBA00004782"/>
    </source>
</evidence>
<dbReference type="InterPro" id="IPR005959">
    <property type="entry name" value="Fumarylacetoacetase"/>
</dbReference>
<dbReference type="EC" id="3.7.1.2" evidence="4"/>
<name>A0ABW2BZ31_9PSEU</name>
<feature type="domain" description="Fumarylacetoacetase N-terminal" evidence="12">
    <location>
        <begin position="22"/>
        <end position="94"/>
    </location>
</feature>